<accession>A0A1S0TU18</accession>
<dbReference type="InParanoid" id="A0A1S0TU18"/>
<gene>
    <name evidence="1" type="ORF">LOAG_09062</name>
</gene>
<dbReference type="RefSeq" id="XP_003144639.1">
    <property type="nucleotide sequence ID" value="XM_003144591.1"/>
</dbReference>
<dbReference type="EMBL" id="JH712315">
    <property type="protein sequence ID" value="EFO19429.1"/>
    <property type="molecule type" value="Genomic_DNA"/>
</dbReference>
<dbReference type="KEGG" id="loa:LOAG_09062"/>
<name>A0A1S0TU18_LOALO</name>
<dbReference type="CTD" id="9946495"/>
<dbReference type="GeneID" id="9946495"/>
<sequence>MTENDNKLKLTLLSHYDIWERKYDKREMLAVVKETSLYLLPGQSKAFILIIEAKKMLQDVKRLGIQRHSGLGNNFAYQIYLSRLGGKVYQYHRPVQQFSELRNQRFIEQDFENGLSNKNLKTNGLSTRN</sequence>
<dbReference type="AlphaFoldDB" id="A0A1S0TU18"/>
<protein>
    <submittedName>
        <fullName evidence="1">Uncharacterized protein</fullName>
    </submittedName>
</protein>
<evidence type="ECO:0000313" key="1">
    <source>
        <dbReference type="EMBL" id="EFO19429.1"/>
    </source>
</evidence>
<proteinExistence type="predicted"/>
<reference evidence="1" key="1">
    <citation type="submission" date="2012-04" db="EMBL/GenBank/DDBJ databases">
        <title>The Genome Sequence of Loa loa.</title>
        <authorList>
            <consortium name="The Broad Institute Genome Sequencing Platform"/>
            <consortium name="Broad Institute Genome Sequencing Center for Infectious Disease"/>
            <person name="Nutman T.B."/>
            <person name="Fink D.L."/>
            <person name="Russ C."/>
            <person name="Young S."/>
            <person name="Zeng Q."/>
            <person name="Gargeya S."/>
            <person name="Alvarado L."/>
            <person name="Berlin A."/>
            <person name="Chapman S.B."/>
            <person name="Chen Z."/>
            <person name="Freedman E."/>
            <person name="Gellesch M."/>
            <person name="Goldberg J."/>
            <person name="Griggs A."/>
            <person name="Gujja S."/>
            <person name="Heilman E.R."/>
            <person name="Heiman D."/>
            <person name="Howarth C."/>
            <person name="Mehta T."/>
            <person name="Neiman D."/>
            <person name="Pearson M."/>
            <person name="Roberts A."/>
            <person name="Saif S."/>
            <person name="Shea T."/>
            <person name="Shenoy N."/>
            <person name="Sisk P."/>
            <person name="Stolte C."/>
            <person name="Sykes S."/>
            <person name="White J."/>
            <person name="Yandava C."/>
            <person name="Haas B."/>
            <person name="Henn M.R."/>
            <person name="Nusbaum C."/>
            <person name="Birren B."/>
        </authorList>
    </citation>
    <scope>NUCLEOTIDE SEQUENCE [LARGE SCALE GENOMIC DNA]</scope>
</reference>
<organism evidence="1">
    <name type="scientific">Loa loa</name>
    <name type="common">Eye worm</name>
    <name type="synonym">Filaria loa</name>
    <dbReference type="NCBI Taxonomy" id="7209"/>
    <lineage>
        <taxon>Eukaryota</taxon>
        <taxon>Metazoa</taxon>
        <taxon>Ecdysozoa</taxon>
        <taxon>Nematoda</taxon>
        <taxon>Chromadorea</taxon>
        <taxon>Rhabditida</taxon>
        <taxon>Spirurina</taxon>
        <taxon>Spiruromorpha</taxon>
        <taxon>Filarioidea</taxon>
        <taxon>Onchocercidae</taxon>
        <taxon>Loa</taxon>
    </lineage>
</organism>